<evidence type="ECO:0000313" key="2">
    <source>
        <dbReference type="EMBL" id="KAG8064553.1"/>
    </source>
</evidence>
<dbReference type="AlphaFoldDB" id="A0A8J5SIP6"/>
<gene>
    <name evidence="2" type="ORF">GUJ93_ZPchr0004g38131</name>
</gene>
<name>A0A8J5SIP6_ZIZPA</name>
<dbReference type="OrthoDB" id="718590at2759"/>
<evidence type="ECO:0000256" key="1">
    <source>
        <dbReference type="SAM" id="MobiDB-lite"/>
    </source>
</evidence>
<comment type="caution">
    <text evidence="2">The sequence shown here is derived from an EMBL/GenBank/DDBJ whole genome shotgun (WGS) entry which is preliminary data.</text>
</comment>
<feature type="compositionally biased region" description="Basic and acidic residues" evidence="1">
    <location>
        <begin position="99"/>
        <end position="109"/>
    </location>
</feature>
<evidence type="ECO:0000313" key="3">
    <source>
        <dbReference type="Proteomes" id="UP000729402"/>
    </source>
</evidence>
<feature type="compositionally biased region" description="Basic residues" evidence="1">
    <location>
        <begin position="83"/>
        <end position="95"/>
    </location>
</feature>
<reference evidence="2" key="2">
    <citation type="submission" date="2021-02" db="EMBL/GenBank/DDBJ databases">
        <authorList>
            <person name="Kimball J.A."/>
            <person name="Haas M.W."/>
            <person name="Macchietto M."/>
            <person name="Kono T."/>
            <person name="Duquette J."/>
            <person name="Shao M."/>
        </authorList>
    </citation>
    <scope>NUCLEOTIDE SEQUENCE</scope>
    <source>
        <tissue evidence="2">Fresh leaf tissue</tissue>
    </source>
</reference>
<reference evidence="2" key="1">
    <citation type="journal article" date="2021" name="bioRxiv">
        <title>Whole Genome Assembly and Annotation of Northern Wild Rice, Zizania palustris L., Supports a Whole Genome Duplication in the Zizania Genus.</title>
        <authorList>
            <person name="Haas M."/>
            <person name="Kono T."/>
            <person name="Macchietto M."/>
            <person name="Millas R."/>
            <person name="McGilp L."/>
            <person name="Shao M."/>
            <person name="Duquette J."/>
            <person name="Hirsch C.N."/>
            <person name="Kimball J."/>
        </authorList>
    </citation>
    <scope>NUCLEOTIDE SEQUENCE</scope>
    <source>
        <tissue evidence="2">Fresh leaf tissue</tissue>
    </source>
</reference>
<protein>
    <submittedName>
        <fullName evidence="2">Uncharacterized protein</fullName>
    </submittedName>
</protein>
<feature type="region of interest" description="Disordered" evidence="1">
    <location>
        <begin position="68"/>
        <end position="120"/>
    </location>
</feature>
<dbReference type="Proteomes" id="UP000729402">
    <property type="component" value="Unassembled WGS sequence"/>
</dbReference>
<proteinExistence type="predicted"/>
<keyword evidence="3" id="KW-1185">Reference proteome</keyword>
<accession>A0A8J5SIP6</accession>
<sequence>MSMVGRRHHGYDADGGDMSMVAVSMPGQELALTNCAYVSSADLCRVPNALALVGGVCERALERRDGLVRGGETENAREGWGRRGTRGRPRRRNRQPPRATDRHKYDKFDRKHHRGHVSPPSLLHLRQLQQLCILHGVYLGAG</sequence>
<feature type="compositionally biased region" description="Basic and acidic residues" evidence="1">
    <location>
        <begin position="68"/>
        <end position="81"/>
    </location>
</feature>
<organism evidence="2 3">
    <name type="scientific">Zizania palustris</name>
    <name type="common">Northern wild rice</name>
    <dbReference type="NCBI Taxonomy" id="103762"/>
    <lineage>
        <taxon>Eukaryota</taxon>
        <taxon>Viridiplantae</taxon>
        <taxon>Streptophyta</taxon>
        <taxon>Embryophyta</taxon>
        <taxon>Tracheophyta</taxon>
        <taxon>Spermatophyta</taxon>
        <taxon>Magnoliopsida</taxon>
        <taxon>Liliopsida</taxon>
        <taxon>Poales</taxon>
        <taxon>Poaceae</taxon>
        <taxon>BOP clade</taxon>
        <taxon>Oryzoideae</taxon>
        <taxon>Oryzeae</taxon>
        <taxon>Zizaniinae</taxon>
        <taxon>Zizania</taxon>
    </lineage>
</organism>
<dbReference type="EMBL" id="JAAALK010000285">
    <property type="protein sequence ID" value="KAG8064553.1"/>
    <property type="molecule type" value="Genomic_DNA"/>
</dbReference>